<dbReference type="AlphaFoldDB" id="K2QEL3"/>
<dbReference type="Gene3D" id="3.40.1000.10">
    <property type="entry name" value="Mog1/PsbP, alpha/beta/alpha sandwich"/>
    <property type="match status" value="1"/>
</dbReference>
<dbReference type="PROSITE" id="PS51257">
    <property type="entry name" value="PROKAR_LIPOPROTEIN"/>
    <property type="match status" value="1"/>
</dbReference>
<organism evidence="1 2">
    <name type="scientific">Methanobacterium formicicum (strain DSM 3637 / PP1)</name>
    <dbReference type="NCBI Taxonomy" id="1204725"/>
    <lineage>
        <taxon>Archaea</taxon>
        <taxon>Methanobacteriati</taxon>
        <taxon>Methanobacteriota</taxon>
        <taxon>Methanomada group</taxon>
        <taxon>Methanobacteria</taxon>
        <taxon>Methanobacteriales</taxon>
        <taxon>Methanobacteriaceae</taxon>
        <taxon>Methanobacterium</taxon>
    </lineage>
</organism>
<evidence type="ECO:0000313" key="2">
    <source>
        <dbReference type="Proteomes" id="UP000007360"/>
    </source>
</evidence>
<sequence length="186" mass="20636">MKVNYKTIIIMLIVALSVVMVSGCTFNGYKTFDKDGLSLQYPGNWTEISIPITDQNMANQSGFNITGVFIDGQSINNYTFIMEIAVANITDSNLTAAADKLNNNYIIKEANTAPYINRTTVKNGYEAIVYTYNGTGASSNLTVYETTYVFTKDNKTAYYIIFATPSNNTSQNQQIIQNIMDSVTIK</sequence>
<protein>
    <submittedName>
        <fullName evidence="1">Uncharacterized protein</fullName>
    </submittedName>
</protein>
<reference evidence="1 2" key="1">
    <citation type="journal article" date="2012" name="J. Bacteriol.">
        <title>Draft genome sequence of Methanobacterium formicicum DSM 3637, an archaebacterium isolated from the methane producer amoeba Pelomyxa palustris.</title>
        <authorList>
            <person name="Gutierrez G."/>
        </authorList>
    </citation>
    <scope>NUCLEOTIDE SEQUENCE [LARGE SCALE GENOMIC DNA]</scope>
    <source>
        <strain evidence="2">DSM 3637 / PP1</strain>
    </source>
</reference>
<dbReference type="PATRIC" id="fig|1204725.3.peg.720"/>
<evidence type="ECO:0000313" key="1">
    <source>
        <dbReference type="EMBL" id="EKF86531.1"/>
    </source>
</evidence>
<dbReference type="OrthoDB" id="71079at2157"/>
<proteinExistence type="predicted"/>
<dbReference type="RefSeq" id="WP_004029922.1">
    <property type="nucleotide sequence ID" value="NZ_AMPO01000002.1"/>
</dbReference>
<keyword evidence="2" id="KW-1185">Reference proteome</keyword>
<accession>K2QEL3</accession>
<gene>
    <name evidence="1" type="ORF">A994_03573</name>
</gene>
<comment type="caution">
    <text evidence="1">The sequence shown here is derived from an EMBL/GenBank/DDBJ whole genome shotgun (WGS) entry which is preliminary data.</text>
</comment>
<dbReference type="Proteomes" id="UP000007360">
    <property type="component" value="Unassembled WGS sequence"/>
</dbReference>
<dbReference type="EMBL" id="AMPO01000002">
    <property type="protein sequence ID" value="EKF86531.1"/>
    <property type="molecule type" value="Genomic_DNA"/>
</dbReference>
<name>K2QEL3_METFP</name>